<sequence length="329" mass="37716">MRTLQRLITTCLLLTAGIVILAPQALYSDTKPTILVVRQQQQLFEDFYKILEVELGSYQLHDFILKPKPDYDRFKAEINQRKPQLLILLDNTSIDFAQRYNRKAANPIFAVATMGLNLKHVLQASNFISGVAFEVPIYTSIVALRSISKKPIRRVLTVYRKDEFAAFIADARHQLKREQIILSGFAVDQYMGNSESLNRALKKTLRTRHGKKQFDAIWVMSDNRLMNRNNFRDLWLPKAQELDIPFVCGLKYLAKPDLDFCTFAATPDLKDLGAQIADQVLLILDEGHHPKELGVEYLLSPQFTINKRKAQAIDFEFSVEQEGSIEVVE</sequence>
<dbReference type="AlphaFoldDB" id="A0A1Y6B9C4"/>
<dbReference type="OrthoDB" id="7054688at2"/>
<organism evidence="1 2">
    <name type="scientific">Pseudobacteriovorax antillogorgiicola</name>
    <dbReference type="NCBI Taxonomy" id="1513793"/>
    <lineage>
        <taxon>Bacteria</taxon>
        <taxon>Pseudomonadati</taxon>
        <taxon>Bdellovibrionota</taxon>
        <taxon>Oligoflexia</taxon>
        <taxon>Oligoflexales</taxon>
        <taxon>Pseudobacteriovoracaceae</taxon>
        <taxon>Pseudobacteriovorax</taxon>
    </lineage>
</organism>
<dbReference type="EMBL" id="FWZT01000003">
    <property type="protein sequence ID" value="SME99646.1"/>
    <property type="molecule type" value="Genomic_DNA"/>
</dbReference>
<gene>
    <name evidence="1" type="ORF">SAMN06296036_10317</name>
</gene>
<dbReference type="Proteomes" id="UP000192907">
    <property type="component" value="Unassembled WGS sequence"/>
</dbReference>
<evidence type="ECO:0000313" key="1">
    <source>
        <dbReference type="EMBL" id="SME99646.1"/>
    </source>
</evidence>
<reference evidence="2" key="1">
    <citation type="submission" date="2017-04" db="EMBL/GenBank/DDBJ databases">
        <authorList>
            <person name="Varghese N."/>
            <person name="Submissions S."/>
        </authorList>
    </citation>
    <scope>NUCLEOTIDE SEQUENCE [LARGE SCALE GENOMIC DNA]</scope>
    <source>
        <strain evidence="2">RKEM611</strain>
    </source>
</reference>
<keyword evidence="2" id="KW-1185">Reference proteome</keyword>
<dbReference type="Gene3D" id="3.40.50.2300">
    <property type="match status" value="2"/>
</dbReference>
<dbReference type="RefSeq" id="WP_132316351.1">
    <property type="nucleotide sequence ID" value="NZ_FWZT01000003.1"/>
</dbReference>
<evidence type="ECO:0000313" key="2">
    <source>
        <dbReference type="Proteomes" id="UP000192907"/>
    </source>
</evidence>
<dbReference type="STRING" id="1513793.SAMN06296036_10317"/>
<protein>
    <submittedName>
        <fullName evidence="1">ABC transporter substrate binding protein</fullName>
    </submittedName>
</protein>
<name>A0A1Y6B9C4_9BACT</name>
<accession>A0A1Y6B9C4</accession>
<proteinExistence type="predicted"/>